<dbReference type="AlphaFoldDB" id="A0AAU7DVG8"/>
<protein>
    <recommendedName>
        <fullName evidence="2">Lipoprotein</fullName>
    </recommendedName>
</protein>
<organism evidence="1">
    <name type="scientific">Jonesiaceae bacterium BS-20</name>
    <dbReference type="NCBI Taxonomy" id="3120821"/>
    <lineage>
        <taxon>Bacteria</taxon>
        <taxon>Bacillati</taxon>
        <taxon>Actinomycetota</taxon>
        <taxon>Actinomycetes</taxon>
        <taxon>Micrococcales</taxon>
        <taxon>Jonesiaceae</taxon>
    </lineage>
</organism>
<dbReference type="EMBL" id="CP146203">
    <property type="protein sequence ID" value="XBH20746.1"/>
    <property type="molecule type" value="Genomic_DNA"/>
</dbReference>
<sequence length="230" mass="24967">MFKTQHDPVGERCLSLRRSAPLVLLAALVVVTSACTPDVEVASPYAAQFEDARRGATTQFEADALADDKISRAEYVEAEQRFVDCIASHGGKVELEDQTGYFTYAITGDIELYDSVSDQCGQGANALISPLYVDILMNPNRTDFDELMANCLIDVGLVDRTFTKEDMADLEVRANGGNTSTSLADDGTTRMETHTVAIDPAAQAIMEHPDAQNCMANPDFRGIANDSEDN</sequence>
<proteinExistence type="predicted"/>
<gene>
    <name evidence="1" type="ORF">V5R04_10970</name>
</gene>
<accession>A0AAU7DVG8</accession>
<reference evidence="1" key="1">
    <citation type="submission" date="2024-02" db="EMBL/GenBank/DDBJ databases">
        <title>Tomenella chthoni gen. nov. sp. nov., a member of the family Jonesiaceae isolated from bat guano.</title>
        <authorList>
            <person name="Miller S.L."/>
            <person name="King J."/>
            <person name="Sankaranarayanan K."/>
            <person name="Lawson P.A."/>
        </authorList>
    </citation>
    <scope>NUCLEOTIDE SEQUENCE</scope>
    <source>
        <strain evidence="1">BS-20</strain>
    </source>
</reference>
<evidence type="ECO:0000313" key="1">
    <source>
        <dbReference type="EMBL" id="XBH20746.1"/>
    </source>
</evidence>
<dbReference type="PROSITE" id="PS51257">
    <property type="entry name" value="PROKAR_LIPOPROTEIN"/>
    <property type="match status" value="1"/>
</dbReference>
<name>A0AAU7DVG8_9MICO</name>
<evidence type="ECO:0008006" key="2">
    <source>
        <dbReference type="Google" id="ProtNLM"/>
    </source>
</evidence>